<dbReference type="InterPro" id="IPR013022">
    <property type="entry name" value="Xyl_isomerase-like_TIM-brl"/>
</dbReference>
<dbReference type="PANTHER" id="PTHR12110">
    <property type="entry name" value="HYDROXYPYRUVATE ISOMERASE"/>
    <property type="match status" value="1"/>
</dbReference>
<feature type="domain" description="Xylose isomerase-like TIM barrel" evidence="1">
    <location>
        <begin position="42"/>
        <end position="272"/>
    </location>
</feature>
<evidence type="ECO:0000313" key="2">
    <source>
        <dbReference type="EMBL" id="QCW99516.1"/>
    </source>
</evidence>
<evidence type="ECO:0000259" key="1">
    <source>
        <dbReference type="Pfam" id="PF01261"/>
    </source>
</evidence>
<gene>
    <name evidence="2" type="ORF">FGM00_05100</name>
</gene>
<name>A0A5B7SM24_9FLAO</name>
<dbReference type="InterPro" id="IPR036237">
    <property type="entry name" value="Xyl_isomerase-like_sf"/>
</dbReference>
<evidence type="ECO:0000313" key="3">
    <source>
        <dbReference type="Proteomes" id="UP000310017"/>
    </source>
</evidence>
<dbReference type="RefSeq" id="WP_138851869.1">
    <property type="nucleotide sequence ID" value="NZ_CP040710.1"/>
</dbReference>
<dbReference type="EMBL" id="CP040710">
    <property type="protein sequence ID" value="QCW99516.1"/>
    <property type="molecule type" value="Genomic_DNA"/>
</dbReference>
<dbReference type="Gene3D" id="3.20.20.150">
    <property type="entry name" value="Divalent-metal-dependent TIM barrel enzymes"/>
    <property type="match status" value="1"/>
</dbReference>
<dbReference type="Proteomes" id="UP000310017">
    <property type="component" value="Chromosome"/>
</dbReference>
<dbReference type="PANTHER" id="PTHR12110:SF41">
    <property type="entry name" value="INOSOSE DEHYDRATASE"/>
    <property type="match status" value="1"/>
</dbReference>
<protein>
    <submittedName>
        <fullName evidence="2">TIM barrel protein</fullName>
    </submittedName>
</protein>
<dbReference type="SUPFAM" id="SSF51658">
    <property type="entry name" value="Xylose isomerase-like"/>
    <property type="match status" value="1"/>
</dbReference>
<dbReference type="OrthoDB" id="9798407at2"/>
<dbReference type="InterPro" id="IPR050312">
    <property type="entry name" value="IolE/XylAMocC-like"/>
</dbReference>
<organism evidence="2 3">
    <name type="scientific">Aggregatimonas sangjinii</name>
    <dbReference type="NCBI Taxonomy" id="2583587"/>
    <lineage>
        <taxon>Bacteria</taxon>
        <taxon>Pseudomonadati</taxon>
        <taxon>Bacteroidota</taxon>
        <taxon>Flavobacteriia</taxon>
        <taxon>Flavobacteriales</taxon>
        <taxon>Flavobacteriaceae</taxon>
        <taxon>Aggregatimonas</taxon>
    </lineage>
</organism>
<dbReference type="AlphaFoldDB" id="A0A5B7SM24"/>
<sequence>MKRLLTLLLVVAFGIPMNAQEIGLQLYSLRNQLKSDVPGTLQLINDWGIRYIEGGDTYGLPMVEFQALLTKNNLDVVSVGAGYDDLKNGEIDKIIANAKAFGAKYVMCAWISHEGNNFDIAKTKEATRVFNAAGKKLKEAGITLAYHAHGYEFRPYKEGTLFDYMAQNAEHFDFEMDVYWVQHGGADPLSLLNTYPDKFVLLHLKDMEKGTPKDDTGHADVETNVVLGTGEVDIAGVVKRAKELGVVEYMFIEDECSKVVEQVPQSLQYLKSLE</sequence>
<dbReference type="KEGG" id="asag:FGM00_05100"/>
<reference evidence="2 3" key="1">
    <citation type="submission" date="2019-05" db="EMBL/GenBank/DDBJ databases">
        <title>Genome sequencing of F202Z8.</title>
        <authorList>
            <person name="Kwon Y.M."/>
        </authorList>
    </citation>
    <scope>NUCLEOTIDE SEQUENCE [LARGE SCALE GENOMIC DNA]</scope>
    <source>
        <strain evidence="2 3">F202Z8</strain>
    </source>
</reference>
<dbReference type="Pfam" id="PF01261">
    <property type="entry name" value="AP_endonuc_2"/>
    <property type="match status" value="1"/>
</dbReference>
<accession>A0A5B7SM24</accession>
<keyword evidence="3" id="KW-1185">Reference proteome</keyword>
<proteinExistence type="predicted"/>